<evidence type="ECO:0000313" key="2">
    <source>
        <dbReference type="EMBL" id="GJT64083.1"/>
    </source>
</evidence>
<feature type="region of interest" description="Disordered" evidence="1">
    <location>
        <begin position="354"/>
        <end position="395"/>
    </location>
</feature>
<sequence>MSISRNEDTHCNGTILSNFLKQDSFKDKKEVRKKTDTDTTIKTVSLQHPPKEKKEKKSGKGKQKTTELENISEAVLTEAEQLKIITKRSRKNDVKETKQMMNIDDVNMTMIRPLEDDDEEQTNQKMMFTTPLSGLSSSDDEDQMTIKLKVQATQEIEDTHVTLTPVNLDGQQQSSSVSSGFVSNILNPNQDTGVDDIFEQHAEATSLTDTPVTAIVEPSFTTTTNQLSQHRITSSIQITSTTILTPNTATTQAPRYKNLPKLASLNIGGFSPLNYDRIEKSLILKINNFLDSIDEGDEEKLELKKILILDKMEANNIYPQFREFKGSSYKALVDVYEADKILLDTYGDMVTIKRPRDGADDDQEPSAGIDRGSKRRRSGKEPVPTSAPKKRQTTPAGKYYNYKEFEIGVHDEQAEEEVQHLHDWFQQPTRLPSPDHAWNKSVLPIPSAVHESVQPWQSNLHEDKP</sequence>
<proteinExistence type="predicted"/>
<accession>A0ABQ5FMH5</accession>
<comment type="caution">
    <text evidence="2">The sequence shown here is derived from an EMBL/GenBank/DDBJ whole genome shotgun (WGS) entry which is preliminary data.</text>
</comment>
<feature type="region of interest" description="Disordered" evidence="1">
    <location>
        <begin position="30"/>
        <end position="67"/>
    </location>
</feature>
<evidence type="ECO:0000256" key="1">
    <source>
        <dbReference type="SAM" id="MobiDB-lite"/>
    </source>
</evidence>
<name>A0ABQ5FMH5_9ASTR</name>
<protein>
    <submittedName>
        <fullName evidence="2">Uncharacterized protein</fullName>
    </submittedName>
</protein>
<feature type="compositionally biased region" description="Basic and acidic residues" evidence="1">
    <location>
        <begin position="30"/>
        <end position="39"/>
    </location>
</feature>
<reference evidence="2" key="2">
    <citation type="submission" date="2022-01" db="EMBL/GenBank/DDBJ databases">
        <authorList>
            <person name="Yamashiro T."/>
            <person name="Shiraishi A."/>
            <person name="Satake H."/>
            <person name="Nakayama K."/>
        </authorList>
    </citation>
    <scope>NUCLEOTIDE SEQUENCE</scope>
</reference>
<reference evidence="2" key="1">
    <citation type="journal article" date="2022" name="Int. J. Mol. Sci.">
        <title>Draft Genome of Tanacetum Coccineum: Genomic Comparison of Closely Related Tanacetum-Family Plants.</title>
        <authorList>
            <person name="Yamashiro T."/>
            <person name="Shiraishi A."/>
            <person name="Nakayama K."/>
            <person name="Satake H."/>
        </authorList>
    </citation>
    <scope>NUCLEOTIDE SEQUENCE</scope>
</reference>
<dbReference type="Proteomes" id="UP001151760">
    <property type="component" value="Unassembled WGS sequence"/>
</dbReference>
<keyword evidence="3" id="KW-1185">Reference proteome</keyword>
<dbReference type="EMBL" id="BQNB010017513">
    <property type="protein sequence ID" value="GJT64083.1"/>
    <property type="molecule type" value="Genomic_DNA"/>
</dbReference>
<organism evidence="2 3">
    <name type="scientific">Tanacetum coccineum</name>
    <dbReference type="NCBI Taxonomy" id="301880"/>
    <lineage>
        <taxon>Eukaryota</taxon>
        <taxon>Viridiplantae</taxon>
        <taxon>Streptophyta</taxon>
        <taxon>Embryophyta</taxon>
        <taxon>Tracheophyta</taxon>
        <taxon>Spermatophyta</taxon>
        <taxon>Magnoliopsida</taxon>
        <taxon>eudicotyledons</taxon>
        <taxon>Gunneridae</taxon>
        <taxon>Pentapetalae</taxon>
        <taxon>asterids</taxon>
        <taxon>campanulids</taxon>
        <taxon>Asterales</taxon>
        <taxon>Asteraceae</taxon>
        <taxon>Asteroideae</taxon>
        <taxon>Anthemideae</taxon>
        <taxon>Anthemidinae</taxon>
        <taxon>Tanacetum</taxon>
    </lineage>
</organism>
<gene>
    <name evidence="2" type="ORF">Tco_1015563</name>
</gene>
<evidence type="ECO:0000313" key="3">
    <source>
        <dbReference type="Proteomes" id="UP001151760"/>
    </source>
</evidence>